<keyword evidence="8" id="KW-0333">Golgi apparatus</keyword>
<dbReference type="SMART" id="SM00175">
    <property type="entry name" value="RAB"/>
    <property type="match status" value="1"/>
</dbReference>
<feature type="binding site" evidence="11">
    <location>
        <position position="80"/>
    </location>
    <ligand>
        <name>GTP</name>
        <dbReference type="ChEBI" id="CHEBI:37565"/>
    </ligand>
</feature>
<evidence type="ECO:0008006" key="16">
    <source>
        <dbReference type="Google" id="ProtNLM"/>
    </source>
</evidence>
<feature type="binding site" evidence="11">
    <location>
        <begin position="136"/>
        <end position="139"/>
    </location>
    <ligand>
        <name>GTP</name>
        <dbReference type="ChEBI" id="CHEBI:37565"/>
    </ligand>
</feature>
<evidence type="ECO:0000256" key="11">
    <source>
        <dbReference type="PIRSR" id="PIRSR606689-1"/>
    </source>
</evidence>
<dbReference type="NCBIfam" id="TIGR00231">
    <property type="entry name" value="small_GTP"/>
    <property type="match status" value="1"/>
</dbReference>
<sequence length="232" mass="24718">MGNQLSERAPGGPFLPGLAQSLHIVVVGLDSSGKTSLLYRLKLGEFVETVPTKGFNMERVRLSGGGGGGGGLYQVWDVGGQDKQRPLWKAYARRTDGLVFVVDAADTERLEEARAELHRMARCPESQGAPILLLANKQDLPGAMTPAQVRLMLRAVFKSGPCLNHVSVCVSVCVCVCVCVCVSVCVSGCVSVCVSGCLCVCRGVCLCVCRGVCLCVSAPVCAFVFLSRFWRD</sequence>
<dbReference type="InterPro" id="IPR024156">
    <property type="entry name" value="Small_GTPase_ARF"/>
</dbReference>
<dbReference type="InterPro" id="IPR027417">
    <property type="entry name" value="P-loop_NTPase"/>
</dbReference>
<dbReference type="GO" id="GO:0015031">
    <property type="term" value="P:protein transport"/>
    <property type="evidence" value="ECO:0007669"/>
    <property type="project" value="UniProtKB-KW"/>
</dbReference>
<proteinExistence type="inferred from homology"/>
<dbReference type="GO" id="GO:0046872">
    <property type="term" value="F:metal ion binding"/>
    <property type="evidence" value="ECO:0007669"/>
    <property type="project" value="UniProtKB-KW"/>
</dbReference>
<name>A0A3B4A175_9GOBI</name>
<dbReference type="GO" id="GO:0005525">
    <property type="term" value="F:GTP binding"/>
    <property type="evidence" value="ECO:0007669"/>
    <property type="project" value="UniProtKB-KW"/>
</dbReference>
<evidence type="ECO:0000256" key="5">
    <source>
        <dbReference type="ARBA" id="ARBA00022741"/>
    </source>
</evidence>
<evidence type="ECO:0000256" key="1">
    <source>
        <dbReference type="ARBA" id="ARBA00004555"/>
    </source>
</evidence>
<comment type="similarity">
    <text evidence="2 13">Belongs to the small GTPase superfamily. Arf family.</text>
</comment>
<dbReference type="PRINTS" id="PR00328">
    <property type="entry name" value="SAR1GTPBP"/>
</dbReference>
<keyword evidence="10" id="KW-0449">Lipoprotein</keyword>
<keyword evidence="5 11" id="KW-0547">Nucleotide-binding</keyword>
<evidence type="ECO:0000256" key="8">
    <source>
        <dbReference type="ARBA" id="ARBA00023034"/>
    </source>
</evidence>
<comment type="subcellular location">
    <subcellularLocation>
        <location evidence="1">Golgi apparatus</location>
    </subcellularLocation>
</comment>
<dbReference type="SMART" id="SM00177">
    <property type="entry name" value="ARF"/>
    <property type="match status" value="1"/>
</dbReference>
<feature type="binding site" evidence="11">
    <location>
        <begin position="28"/>
        <end position="35"/>
    </location>
    <ligand>
        <name>GTP</name>
        <dbReference type="ChEBI" id="CHEBI:37565"/>
    </ligand>
</feature>
<dbReference type="SUPFAM" id="SSF52540">
    <property type="entry name" value="P-loop containing nucleoside triphosphate hydrolases"/>
    <property type="match status" value="1"/>
</dbReference>
<evidence type="ECO:0000256" key="2">
    <source>
        <dbReference type="ARBA" id="ARBA00010290"/>
    </source>
</evidence>
<evidence type="ECO:0000313" key="15">
    <source>
        <dbReference type="Proteomes" id="UP000261520"/>
    </source>
</evidence>
<keyword evidence="12" id="KW-0479">Metal-binding</keyword>
<dbReference type="GO" id="GO:0005794">
    <property type="term" value="C:Golgi apparatus"/>
    <property type="evidence" value="ECO:0007669"/>
    <property type="project" value="UniProtKB-SubCell"/>
</dbReference>
<feature type="binding site" evidence="12">
    <location>
        <position position="52"/>
    </location>
    <ligand>
        <name>Mg(2+)</name>
        <dbReference type="ChEBI" id="CHEBI:18420"/>
    </ligand>
</feature>
<dbReference type="SMART" id="SM00178">
    <property type="entry name" value="SAR"/>
    <property type="match status" value="1"/>
</dbReference>
<dbReference type="Pfam" id="PF00025">
    <property type="entry name" value="Arf"/>
    <property type="match status" value="1"/>
</dbReference>
<dbReference type="Gene3D" id="3.40.50.300">
    <property type="entry name" value="P-loop containing nucleotide triphosphate hydrolases"/>
    <property type="match status" value="1"/>
</dbReference>
<dbReference type="PROSITE" id="PS51417">
    <property type="entry name" value="ARF"/>
    <property type="match status" value="1"/>
</dbReference>
<evidence type="ECO:0000256" key="3">
    <source>
        <dbReference type="ARBA" id="ARBA00022448"/>
    </source>
</evidence>
<evidence type="ECO:0000256" key="4">
    <source>
        <dbReference type="ARBA" id="ARBA00022707"/>
    </source>
</evidence>
<evidence type="ECO:0000256" key="7">
    <source>
        <dbReference type="ARBA" id="ARBA00022927"/>
    </source>
</evidence>
<keyword evidence="4" id="KW-0519">Myristate</keyword>
<dbReference type="InterPro" id="IPR006689">
    <property type="entry name" value="Small_GTPase_ARF/SAR"/>
</dbReference>
<dbReference type="Proteomes" id="UP000261520">
    <property type="component" value="Unplaced"/>
</dbReference>
<dbReference type="PANTHER" id="PTHR11711">
    <property type="entry name" value="ADP RIBOSYLATION FACTOR-RELATED"/>
    <property type="match status" value="1"/>
</dbReference>
<evidence type="ECO:0000256" key="6">
    <source>
        <dbReference type="ARBA" id="ARBA00022892"/>
    </source>
</evidence>
<keyword evidence="7" id="KW-0653">Protein transport</keyword>
<dbReference type="AlphaFoldDB" id="A0A3B4A175"/>
<keyword evidence="9 11" id="KW-0342">GTP-binding</keyword>
<organism evidence="14 15">
    <name type="scientific">Periophthalmus magnuspinnatus</name>
    <dbReference type="NCBI Taxonomy" id="409849"/>
    <lineage>
        <taxon>Eukaryota</taxon>
        <taxon>Metazoa</taxon>
        <taxon>Chordata</taxon>
        <taxon>Craniata</taxon>
        <taxon>Vertebrata</taxon>
        <taxon>Euteleostomi</taxon>
        <taxon>Actinopterygii</taxon>
        <taxon>Neopterygii</taxon>
        <taxon>Teleostei</taxon>
        <taxon>Neoteleostei</taxon>
        <taxon>Acanthomorphata</taxon>
        <taxon>Gobiaria</taxon>
        <taxon>Gobiiformes</taxon>
        <taxon>Gobioidei</taxon>
        <taxon>Gobiidae</taxon>
        <taxon>Oxudercinae</taxon>
        <taxon>Periophthalmus</taxon>
    </lineage>
</organism>
<reference evidence="14" key="2">
    <citation type="submission" date="2025-09" db="UniProtKB">
        <authorList>
            <consortium name="Ensembl"/>
        </authorList>
    </citation>
    <scope>IDENTIFICATION</scope>
</reference>
<evidence type="ECO:0000256" key="12">
    <source>
        <dbReference type="PIRSR" id="PIRSR606689-2"/>
    </source>
</evidence>
<dbReference type="Ensembl" id="ENSPMGT00000011222.1">
    <property type="protein sequence ID" value="ENSPMGP00000010525.1"/>
    <property type="gene ID" value="ENSPMGG00000008718.1"/>
</dbReference>
<evidence type="ECO:0000256" key="9">
    <source>
        <dbReference type="ARBA" id="ARBA00023134"/>
    </source>
</evidence>
<evidence type="ECO:0000313" key="14">
    <source>
        <dbReference type="Ensembl" id="ENSPMGP00000010525.1"/>
    </source>
</evidence>
<dbReference type="FunFam" id="3.40.50.300:FF:003500">
    <property type="entry name" value="ADP-ribosylation factor 1"/>
    <property type="match status" value="1"/>
</dbReference>
<evidence type="ECO:0000256" key="13">
    <source>
        <dbReference type="RuleBase" id="RU003925"/>
    </source>
</evidence>
<dbReference type="GO" id="GO:0016192">
    <property type="term" value="P:vesicle-mediated transport"/>
    <property type="evidence" value="ECO:0007669"/>
    <property type="project" value="UniProtKB-KW"/>
</dbReference>
<keyword evidence="12" id="KW-0460">Magnesium</keyword>
<keyword evidence="6" id="KW-0931">ER-Golgi transport</keyword>
<keyword evidence="15" id="KW-1185">Reference proteome</keyword>
<dbReference type="STRING" id="409849.ENSPMGP00000010525"/>
<accession>A0A3B4A175</accession>
<dbReference type="GO" id="GO:0003924">
    <property type="term" value="F:GTPase activity"/>
    <property type="evidence" value="ECO:0007669"/>
    <property type="project" value="InterPro"/>
</dbReference>
<protein>
    <recommendedName>
        <fullName evidence="16">ADP-ribosylation factor-like 11</fullName>
    </recommendedName>
</protein>
<feature type="binding site" evidence="12">
    <location>
        <position position="35"/>
    </location>
    <ligand>
        <name>Mg(2+)</name>
        <dbReference type="ChEBI" id="CHEBI:18420"/>
    </ligand>
</feature>
<keyword evidence="3" id="KW-0813">Transport</keyword>
<evidence type="ECO:0000256" key="10">
    <source>
        <dbReference type="ARBA" id="ARBA00023288"/>
    </source>
</evidence>
<dbReference type="InterPro" id="IPR005225">
    <property type="entry name" value="Small_GTP-bd"/>
</dbReference>
<reference evidence="14" key="1">
    <citation type="submission" date="2025-08" db="UniProtKB">
        <authorList>
            <consortium name="Ensembl"/>
        </authorList>
    </citation>
    <scope>IDENTIFICATION</scope>
</reference>